<keyword evidence="3" id="KW-1185">Reference proteome</keyword>
<evidence type="ECO:0000313" key="2">
    <source>
        <dbReference type="EMBL" id="AWN81440.1"/>
    </source>
</evidence>
<dbReference type="Proteomes" id="UP000245872">
    <property type="component" value="Chromosome"/>
</dbReference>
<dbReference type="AlphaFoldDB" id="A0A2Z3LHC3"/>
<evidence type="ECO:0000256" key="1">
    <source>
        <dbReference type="SAM" id="MobiDB-lite"/>
    </source>
</evidence>
<sequence>MIPTLNQIQPHRKIKRWVHSHRLLSSIGFSLFLIHSGCRPTNQKPIKLRLPLTADMLPLPEIPEKELHKDKIAENNRFPFYVLPPPVSSQFPVASPPPVSSQFPVASPVPASFPVPVASPVPASSQVPVGGESADSVLVSASVSESAKCGLDGGNRAESDAVSLLLLSALESPESGLNDDSEAKSDVPREIFPQGILQAETINGNRVSPDSKLFERFNRNKPLPPLPLHACELPLKTEEEEKIGGGHTFPLRLPHSPAVELTEHALQKQKSETLCRRVGNFLKNTGSRVQIKRKRKSTPLQEKMTKEKSAMYGRELEEKQYKRVQQGEEALIRIINPEERTFDAALKKLELEEKINSTEQNEKIQQLEQELAPIMGFNDTVSLKVSLVELKQLKQHYHNYPKQSNQYYHYNNNIAQHNYQEHVDDSNDSDHDVDSFESDEDNR</sequence>
<dbReference type="EMBL" id="CP029619">
    <property type="protein sequence ID" value="AWN81440.1"/>
    <property type="molecule type" value="Genomic_DNA"/>
</dbReference>
<feature type="region of interest" description="Disordered" evidence="1">
    <location>
        <begin position="422"/>
        <end position="443"/>
    </location>
</feature>
<reference evidence="2 3" key="1">
    <citation type="submission" date="2018-05" db="EMBL/GenBank/DDBJ databases">
        <title>Candidatus Cardinium hertigii Genome Assembly.</title>
        <authorList>
            <person name="Showmaker K.C."/>
            <person name="Walden K.O."/>
            <person name="Fields C.J."/>
            <person name="Lambert K.N."/>
            <person name="Hudson M.E."/>
        </authorList>
    </citation>
    <scope>NUCLEOTIDE SEQUENCE [LARGE SCALE GENOMIC DNA]</scope>
    <source>
        <strain evidence="3">cHgTN10</strain>
    </source>
</reference>
<dbReference type="KEGG" id="cher:DK880_00103"/>
<evidence type="ECO:0000313" key="3">
    <source>
        <dbReference type="Proteomes" id="UP000245872"/>
    </source>
</evidence>
<feature type="compositionally biased region" description="Basic and acidic residues" evidence="1">
    <location>
        <begin position="422"/>
        <end position="434"/>
    </location>
</feature>
<proteinExistence type="predicted"/>
<protein>
    <submittedName>
        <fullName evidence="2">Uncharacterized protein</fullName>
    </submittedName>
</protein>
<dbReference type="RefSeq" id="WP_109996902.1">
    <property type="nucleotide sequence ID" value="NZ_CP029619.1"/>
</dbReference>
<gene>
    <name evidence="2" type="ORF">DK880_00103</name>
</gene>
<name>A0A2Z3LHC3_9BACT</name>
<dbReference type="OrthoDB" id="9773538at2"/>
<accession>A0A2Z3LHC3</accession>
<organism evidence="2 3">
    <name type="scientific">Candidatus Cardinium hertigii</name>
    <dbReference type="NCBI Taxonomy" id="247481"/>
    <lineage>
        <taxon>Bacteria</taxon>
        <taxon>Pseudomonadati</taxon>
        <taxon>Bacteroidota</taxon>
        <taxon>Cytophagia</taxon>
        <taxon>Cytophagales</taxon>
        <taxon>Amoebophilaceae</taxon>
        <taxon>Candidatus Cardinium</taxon>
    </lineage>
</organism>